<dbReference type="OrthoDB" id="3231855at2759"/>
<name>A0A811UY38_CERCA</name>
<dbReference type="InterPro" id="IPR052772">
    <property type="entry name" value="Endo/PolyKinase_Domain-Protein"/>
</dbReference>
<organism evidence="1 2">
    <name type="scientific">Ceratitis capitata</name>
    <name type="common">Mediterranean fruit fly</name>
    <name type="synonym">Tephritis capitata</name>
    <dbReference type="NCBI Taxonomy" id="7213"/>
    <lineage>
        <taxon>Eukaryota</taxon>
        <taxon>Metazoa</taxon>
        <taxon>Ecdysozoa</taxon>
        <taxon>Arthropoda</taxon>
        <taxon>Hexapoda</taxon>
        <taxon>Insecta</taxon>
        <taxon>Pterygota</taxon>
        <taxon>Neoptera</taxon>
        <taxon>Endopterygota</taxon>
        <taxon>Diptera</taxon>
        <taxon>Brachycera</taxon>
        <taxon>Muscomorpha</taxon>
        <taxon>Tephritoidea</taxon>
        <taxon>Tephritidae</taxon>
        <taxon>Ceratitis</taxon>
        <taxon>Ceratitis</taxon>
    </lineage>
</organism>
<dbReference type="PANTHER" id="PTHR46535">
    <property type="entry name" value="NEDD4-BINDING PROTEIN 2"/>
    <property type="match status" value="1"/>
</dbReference>
<dbReference type="GO" id="GO:0005634">
    <property type="term" value="C:nucleus"/>
    <property type="evidence" value="ECO:0007669"/>
    <property type="project" value="TreeGrafter"/>
</dbReference>
<sequence>MQNTGCISKTTQLREDEKQNVMKQLGDIFNCSPNQQLRNLCESQAWNVDRCIDYLIKNNNNDINDNQSKLRSGAIPKNNSVAEKSAYKEATQKKLHSNGNNYALTNNKSQNKMQTNISVEQRIAKLICEGSKVMVLLRGAPGSGKSFLAKSMIERLVPLNDQYTLNDFIFSSDDYFYNCSGVYKWQKTLLDQAHEFNQRQVLERTRAGFQLTTQI</sequence>
<dbReference type="EMBL" id="CAJHJT010000034">
    <property type="protein sequence ID" value="CAD7003228.1"/>
    <property type="molecule type" value="Genomic_DNA"/>
</dbReference>
<dbReference type="AlphaFoldDB" id="A0A811UY38"/>
<dbReference type="InterPro" id="IPR027417">
    <property type="entry name" value="P-loop_NTPase"/>
</dbReference>
<proteinExistence type="predicted"/>
<evidence type="ECO:0000313" key="1">
    <source>
        <dbReference type="EMBL" id="CAD7003228.1"/>
    </source>
</evidence>
<dbReference type="Proteomes" id="UP000606786">
    <property type="component" value="Unassembled WGS sequence"/>
</dbReference>
<accession>A0A811UY38</accession>
<protein>
    <submittedName>
        <fullName evidence="1">(Mediterranean fruit fly) hypothetical protein</fullName>
    </submittedName>
</protein>
<reference evidence="1" key="1">
    <citation type="submission" date="2020-11" db="EMBL/GenBank/DDBJ databases">
        <authorList>
            <person name="Whitehead M."/>
        </authorList>
    </citation>
    <scope>NUCLEOTIDE SEQUENCE</scope>
    <source>
        <strain evidence="1">EGII</strain>
    </source>
</reference>
<keyword evidence="2" id="KW-1185">Reference proteome</keyword>
<dbReference type="SUPFAM" id="SSF52540">
    <property type="entry name" value="P-loop containing nucleoside triphosphate hydrolases"/>
    <property type="match status" value="1"/>
</dbReference>
<dbReference type="PANTHER" id="PTHR46535:SF1">
    <property type="entry name" value="NEDD4-BINDING PROTEIN 2"/>
    <property type="match status" value="1"/>
</dbReference>
<comment type="caution">
    <text evidence="1">The sequence shown here is derived from an EMBL/GenBank/DDBJ whole genome shotgun (WGS) entry which is preliminary data.</text>
</comment>
<dbReference type="Gene3D" id="3.40.50.300">
    <property type="entry name" value="P-loop containing nucleotide triphosphate hydrolases"/>
    <property type="match status" value="1"/>
</dbReference>
<evidence type="ECO:0000313" key="2">
    <source>
        <dbReference type="Proteomes" id="UP000606786"/>
    </source>
</evidence>
<dbReference type="GO" id="GO:0004519">
    <property type="term" value="F:endonuclease activity"/>
    <property type="evidence" value="ECO:0007669"/>
    <property type="project" value="TreeGrafter"/>
</dbReference>
<gene>
    <name evidence="1" type="ORF">CCAP1982_LOCUS11689</name>
</gene>